<dbReference type="EnsemblMetazoa" id="AMEC021114-RA">
    <property type="protein sequence ID" value="AMEC021114-PA"/>
    <property type="gene ID" value="AMEC021114"/>
</dbReference>
<evidence type="ECO:0000256" key="1">
    <source>
        <dbReference type="SAM" id="MobiDB-lite"/>
    </source>
</evidence>
<dbReference type="VEuPathDB" id="VectorBase:AMEC021114"/>
<protein>
    <submittedName>
        <fullName evidence="2">Uncharacterized protein</fullName>
    </submittedName>
</protein>
<sequence>MLISSSWSALSGSLAPYDESPPPVRCSDSADSPEPSTEPWYDRPYGLSVPCCWWSCALSRPTEPTPVPPRYRLTGLPDSCVLAAAAAAAACCDRFSSEPAAPASDAGGRAGWPAVSYAADGDDVDGSRNPKLLPKPKPCVPSRPGERKAASVNAWYPVRTGSSGLYGSVPGGWAGAGSVQRRQTEDADSSYSINRFNR</sequence>
<evidence type="ECO:0000313" key="3">
    <source>
        <dbReference type="Proteomes" id="UP000075902"/>
    </source>
</evidence>
<proteinExistence type="predicted"/>
<accession>A0A182UIP5</accession>
<name>A0A182UIP5_9DIPT</name>
<reference evidence="3" key="1">
    <citation type="submission" date="2014-01" db="EMBL/GenBank/DDBJ databases">
        <title>The Genome Sequence of Anopheles melas CM1001059_A (V2).</title>
        <authorList>
            <consortium name="The Broad Institute Genomics Platform"/>
            <person name="Neafsey D.E."/>
            <person name="Besansky N."/>
            <person name="Howell P."/>
            <person name="Walton C."/>
            <person name="Young S.K."/>
            <person name="Zeng Q."/>
            <person name="Gargeya S."/>
            <person name="Fitzgerald M."/>
            <person name="Haas B."/>
            <person name="Abouelleil A."/>
            <person name="Allen A.W."/>
            <person name="Alvarado L."/>
            <person name="Arachchi H.M."/>
            <person name="Berlin A.M."/>
            <person name="Chapman S.B."/>
            <person name="Gainer-Dewar J."/>
            <person name="Goldberg J."/>
            <person name="Griggs A."/>
            <person name="Gujja S."/>
            <person name="Hansen M."/>
            <person name="Howarth C."/>
            <person name="Imamovic A."/>
            <person name="Ireland A."/>
            <person name="Larimer J."/>
            <person name="McCowan C."/>
            <person name="Murphy C."/>
            <person name="Pearson M."/>
            <person name="Poon T.W."/>
            <person name="Priest M."/>
            <person name="Roberts A."/>
            <person name="Saif S."/>
            <person name="Shea T."/>
            <person name="Sisk P."/>
            <person name="Sykes S."/>
            <person name="Wortman J."/>
            <person name="Nusbaum C."/>
            <person name="Birren B."/>
        </authorList>
    </citation>
    <scope>NUCLEOTIDE SEQUENCE [LARGE SCALE GENOMIC DNA]</scope>
    <source>
        <strain evidence="3">CM1001059</strain>
    </source>
</reference>
<reference evidence="2" key="2">
    <citation type="submission" date="2020-05" db="UniProtKB">
        <authorList>
            <consortium name="EnsemblMetazoa"/>
        </authorList>
    </citation>
    <scope>IDENTIFICATION</scope>
    <source>
        <strain evidence="2">CM1001059</strain>
    </source>
</reference>
<feature type="compositionally biased region" description="Polar residues" evidence="1">
    <location>
        <begin position="189"/>
        <end position="198"/>
    </location>
</feature>
<feature type="region of interest" description="Disordered" evidence="1">
    <location>
        <begin position="165"/>
        <end position="198"/>
    </location>
</feature>
<dbReference type="Proteomes" id="UP000075902">
    <property type="component" value="Unassembled WGS sequence"/>
</dbReference>
<dbReference type="AlphaFoldDB" id="A0A182UIP5"/>
<feature type="region of interest" description="Disordered" evidence="1">
    <location>
        <begin position="121"/>
        <end position="152"/>
    </location>
</feature>
<organism evidence="2 3">
    <name type="scientific">Anopheles melas</name>
    <dbReference type="NCBI Taxonomy" id="34690"/>
    <lineage>
        <taxon>Eukaryota</taxon>
        <taxon>Metazoa</taxon>
        <taxon>Ecdysozoa</taxon>
        <taxon>Arthropoda</taxon>
        <taxon>Hexapoda</taxon>
        <taxon>Insecta</taxon>
        <taxon>Pterygota</taxon>
        <taxon>Neoptera</taxon>
        <taxon>Endopterygota</taxon>
        <taxon>Diptera</taxon>
        <taxon>Nematocera</taxon>
        <taxon>Culicoidea</taxon>
        <taxon>Culicidae</taxon>
        <taxon>Anophelinae</taxon>
        <taxon>Anopheles</taxon>
    </lineage>
</organism>
<keyword evidence="3" id="KW-1185">Reference proteome</keyword>
<evidence type="ECO:0000313" key="2">
    <source>
        <dbReference type="EnsemblMetazoa" id="AMEC021114-PA"/>
    </source>
</evidence>
<feature type="region of interest" description="Disordered" evidence="1">
    <location>
        <begin position="1"/>
        <end position="41"/>
    </location>
</feature>
<feature type="compositionally biased region" description="Low complexity" evidence="1">
    <location>
        <begin position="1"/>
        <end position="15"/>
    </location>
</feature>